<gene>
    <name evidence="4" type="ORF">E2L05_05770</name>
</gene>
<evidence type="ECO:0000256" key="3">
    <source>
        <dbReference type="SAM" id="Phobius"/>
    </source>
</evidence>
<keyword evidence="3" id="KW-0812">Transmembrane</keyword>
<dbReference type="GO" id="GO:0016020">
    <property type="term" value="C:membrane"/>
    <property type="evidence" value="ECO:0007669"/>
    <property type="project" value="TreeGrafter"/>
</dbReference>
<comment type="similarity">
    <text evidence="1">Belongs to the short-chain dehydrogenases/reductases (SDR) family.</text>
</comment>
<proteinExistence type="inferred from homology"/>
<sequence length="257" mass="27437">MTSKNKNYGLVVLGATSSIAEAYIRLVAKERGSNLTLFIVGRNAEALESIAADVTARGAGNVVTRACDLADIDDPATLVAAATGELGTIDEVLIAYGSLPDQSKTQTDPAELEKAFQVNFTSTAIWLQAFANVMTEQKFGRLAVIGSVAGDRGRMSNYAYGAAKGGLERFVQGLQHALAAYPNVSATLIKPGFVATPMTAHIEGRGGPLWASPERIAADIDKAVKRRKLSVYAPWFWWGVMTIIRSLPAAILHKTKL</sequence>
<keyword evidence="3" id="KW-1133">Transmembrane helix</keyword>
<dbReference type="InterPro" id="IPR036291">
    <property type="entry name" value="NAD(P)-bd_dom_sf"/>
</dbReference>
<evidence type="ECO:0000256" key="2">
    <source>
        <dbReference type="ARBA" id="ARBA00023002"/>
    </source>
</evidence>
<comment type="caution">
    <text evidence="4">The sequence shown here is derived from an EMBL/GenBank/DDBJ whole genome shotgun (WGS) entry which is preliminary data.</text>
</comment>
<accession>A0A4R6B2G9</accession>
<evidence type="ECO:0000313" key="5">
    <source>
        <dbReference type="Proteomes" id="UP000294562"/>
    </source>
</evidence>
<protein>
    <submittedName>
        <fullName evidence="4">SDR family NAD(P)-dependent oxidoreductase</fullName>
    </submittedName>
</protein>
<keyword evidence="5" id="KW-1185">Reference proteome</keyword>
<dbReference type="AlphaFoldDB" id="A0A4R6B2G9"/>
<dbReference type="EMBL" id="SMZO01000009">
    <property type="protein sequence ID" value="TDL90432.1"/>
    <property type="molecule type" value="Genomic_DNA"/>
</dbReference>
<keyword evidence="2" id="KW-0560">Oxidoreductase</keyword>
<dbReference type="Pfam" id="PF00106">
    <property type="entry name" value="adh_short"/>
    <property type="match status" value="1"/>
</dbReference>
<dbReference type="PROSITE" id="PS00061">
    <property type="entry name" value="ADH_SHORT"/>
    <property type="match status" value="1"/>
</dbReference>
<evidence type="ECO:0000313" key="4">
    <source>
        <dbReference type="EMBL" id="TDL90432.1"/>
    </source>
</evidence>
<dbReference type="PANTHER" id="PTHR44196:SF1">
    <property type="entry name" value="DEHYDROGENASE_REDUCTASE SDR FAMILY MEMBER 7B"/>
    <property type="match status" value="1"/>
</dbReference>
<keyword evidence="3" id="KW-0472">Membrane</keyword>
<dbReference type="CDD" id="cd05233">
    <property type="entry name" value="SDR_c"/>
    <property type="match status" value="1"/>
</dbReference>
<dbReference type="Gene3D" id="3.40.50.720">
    <property type="entry name" value="NAD(P)-binding Rossmann-like Domain"/>
    <property type="match status" value="1"/>
</dbReference>
<dbReference type="SUPFAM" id="SSF51735">
    <property type="entry name" value="NAD(P)-binding Rossmann-fold domains"/>
    <property type="match status" value="1"/>
</dbReference>
<organism evidence="4 5">
    <name type="scientific">Meridianimarinicoccus aquatilis</name>
    <dbReference type="NCBI Taxonomy" id="2552766"/>
    <lineage>
        <taxon>Bacteria</taxon>
        <taxon>Pseudomonadati</taxon>
        <taxon>Pseudomonadota</taxon>
        <taxon>Alphaproteobacteria</taxon>
        <taxon>Rhodobacterales</taxon>
        <taxon>Paracoccaceae</taxon>
        <taxon>Meridianimarinicoccus</taxon>
    </lineage>
</organism>
<dbReference type="OrthoDB" id="335726at2"/>
<dbReference type="InterPro" id="IPR002347">
    <property type="entry name" value="SDR_fam"/>
</dbReference>
<dbReference type="PANTHER" id="PTHR44196">
    <property type="entry name" value="DEHYDROGENASE/REDUCTASE SDR FAMILY MEMBER 7B"/>
    <property type="match status" value="1"/>
</dbReference>
<evidence type="ECO:0000256" key="1">
    <source>
        <dbReference type="ARBA" id="ARBA00006484"/>
    </source>
</evidence>
<dbReference type="GO" id="GO:0016491">
    <property type="term" value="F:oxidoreductase activity"/>
    <property type="evidence" value="ECO:0007669"/>
    <property type="project" value="UniProtKB-KW"/>
</dbReference>
<dbReference type="Proteomes" id="UP000294562">
    <property type="component" value="Unassembled WGS sequence"/>
</dbReference>
<dbReference type="RefSeq" id="WP_133341947.1">
    <property type="nucleotide sequence ID" value="NZ_SMZO01000009.1"/>
</dbReference>
<feature type="transmembrane region" description="Helical" evidence="3">
    <location>
        <begin position="235"/>
        <end position="252"/>
    </location>
</feature>
<dbReference type="InterPro" id="IPR020904">
    <property type="entry name" value="Sc_DH/Rdtase_CS"/>
</dbReference>
<reference evidence="4 5" key="1">
    <citation type="submission" date="2019-03" db="EMBL/GenBank/DDBJ databases">
        <title>Rhodobacteraceae bacterium SM1902, a new member of the family Rhodobacteraceae isolated from Yantai.</title>
        <authorList>
            <person name="Sun Y."/>
        </authorList>
    </citation>
    <scope>NUCLEOTIDE SEQUENCE [LARGE SCALE GENOMIC DNA]</scope>
    <source>
        <strain evidence="4 5">SM1902</strain>
    </source>
</reference>
<dbReference type="PRINTS" id="PR00081">
    <property type="entry name" value="GDHRDH"/>
</dbReference>
<name>A0A4R6B2G9_9RHOB</name>